<dbReference type="SMART" id="SM00028">
    <property type="entry name" value="TPR"/>
    <property type="match status" value="3"/>
</dbReference>
<dbReference type="InterPro" id="IPR011990">
    <property type="entry name" value="TPR-like_helical_dom_sf"/>
</dbReference>
<accession>A0ABW3I730</accession>
<evidence type="ECO:0000313" key="3">
    <source>
        <dbReference type="Proteomes" id="UP001596996"/>
    </source>
</evidence>
<dbReference type="Gene3D" id="1.25.40.10">
    <property type="entry name" value="Tetratricopeptide repeat domain"/>
    <property type="match status" value="1"/>
</dbReference>
<dbReference type="InterPro" id="IPR013360">
    <property type="entry name" value="Pilus_4_PilW"/>
</dbReference>
<dbReference type="InterPro" id="IPR019734">
    <property type="entry name" value="TPR_rpt"/>
</dbReference>
<dbReference type="RefSeq" id="WP_380818685.1">
    <property type="nucleotide sequence ID" value="NZ_JBHTJN010000004.1"/>
</dbReference>
<dbReference type="SUPFAM" id="SSF48452">
    <property type="entry name" value="TPR-like"/>
    <property type="match status" value="1"/>
</dbReference>
<protein>
    <submittedName>
        <fullName evidence="2">Type IV pilus biogenesis/stability protein PilW</fullName>
    </submittedName>
</protein>
<sequence length="180" mass="20740">MKMMRFNLLISLSLSIFLFGCVSSKDSSLFDRKLAAKARVELSLGYLSLGDTAQAKLNLDRALSYAPNYYLVHGALAYFYQLQGDNEKAQKSYQQAIKLDNQQGDLFNNYGAFLCSQRQFKLAYQQFQTALSIATYYHQADTYENIMLCALSENNSPLYQKYYYLLEKIAPERAKKYKKL</sequence>
<dbReference type="PROSITE" id="PS50005">
    <property type="entry name" value="TPR"/>
    <property type="match status" value="2"/>
</dbReference>
<name>A0ABW3I730_9PAST</name>
<comment type="caution">
    <text evidence="2">The sequence shown here is derived from an EMBL/GenBank/DDBJ whole genome shotgun (WGS) entry which is preliminary data.</text>
</comment>
<dbReference type="PROSITE" id="PS51257">
    <property type="entry name" value="PROKAR_LIPOPROTEIN"/>
    <property type="match status" value="1"/>
</dbReference>
<feature type="repeat" description="TPR" evidence="1">
    <location>
        <begin position="36"/>
        <end position="69"/>
    </location>
</feature>
<dbReference type="Proteomes" id="UP001596996">
    <property type="component" value="Unassembled WGS sequence"/>
</dbReference>
<gene>
    <name evidence="2" type="primary">pilW</name>
    <name evidence="2" type="ORF">ACFQ02_02175</name>
</gene>
<feature type="repeat" description="TPR" evidence="1">
    <location>
        <begin position="70"/>
        <end position="103"/>
    </location>
</feature>
<keyword evidence="1" id="KW-0802">TPR repeat</keyword>
<keyword evidence="3" id="KW-1185">Reference proteome</keyword>
<organism evidence="2 3">
    <name type="scientific">Seminibacterium arietis</name>
    <dbReference type="NCBI Taxonomy" id="1173502"/>
    <lineage>
        <taxon>Bacteria</taxon>
        <taxon>Pseudomonadati</taxon>
        <taxon>Pseudomonadota</taxon>
        <taxon>Gammaproteobacteria</taxon>
        <taxon>Pasteurellales</taxon>
        <taxon>Pasteurellaceae</taxon>
        <taxon>Seminibacterium</taxon>
    </lineage>
</organism>
<evidence type="ECO:0000313" key="2">
    <source>
        <dbReference type="EMBL" id="MFD0965669.1"/>
    </source>
</evidence>
<proteinExistence type="predicted"/>
<dbReference type="NCBIfam" id="TIGR02521">
    <property type="entry name" value="type_IV_pilW"/>
    <property type="match status" value="1"/>
</dbReference>
<evidence type="ECO:0000256" key="1">
    <source>
        <dbReference type="PROSITE-ProRule" id="PRU00339"/>
    </source>
</evidence>
<dbReference type="Pfam" id="PF14559">
    <property type="entry name" value="TPR_19"/>
    <property type="match status" value="1"/>
</dbReference>
<reference evidence="3" key="1">
    <citation type="journal article" date="2019" name="Int. J. Syst. Evol. Microbiol.">
        <title>The Global Catalogue of Microorganisms (GCM) 10K type strain sequencing project: providing services to taxonomists for standard genome sequencing and annotation.</title>
        <authorList>
            <consortium name="The Broad Institute Genomics Platform"/>
            <consortium name="The Broad Institute Genome Sequencing Center for Infectious Disease"/>
            <person name="Wu L."/>
            <person name="Ma J."/>
        </authorList>
    </citation>
    <scope>NUCLEOTIDE SEQUENCE [LARGE SCALE GENOMIC DNA]</scope>
    <source>
        <strain evidence="3">CCUG 61707</strain>
    </source>
</reference>
<dbReference type="EMBL" id="JBHTJN010000004">
    <property type="protein sequence ID" value="MFD0965669.1"/>
    <property type="molecule type" value="Genomic_DNA"/>
</dbReference>